<evidence type="ECO:0000256" key="10">
    <source>
        <dbReference type="RuleBase" id="RU367108"/>
    </source>
</evidence>
<keyword evidence="7 10" id="KW-0496">Mitochondrion</keyword>
<dbReference type="Pfam" id="PF10443">
    <property type="entry name" value="RNA12"/>
    <property type="match status" value="1"/>
</dbReference>
<dbReference type="PANTHER" id="PTHR32198">
    <property type="entry name" value="MITOCHONDRIAL ESCAPE PROTEIN 2"/>
    <property type="match status" value="1"/>
</dbReference>
<evidence type="ECO:0000313" key="15">
    <source>
        <dbReference type="Proteomes" id="UP001221142"/>
    </source>
</evidence>
<dbReference type="GO" id="GO:0005743">
    <property type="term" value="C:mitochondrial inner membrane"/>
    <property type="evidence" value="ECO:0007669"/>
    <property type="project" value="UniProtKB-SubCell"/>
</dbReference>
<proteinExistence type="inferred from homology"/>
<feature type="domain" description="RRM" evidence="12">
    <location>
        <begin position="155"/>
        <end position="211"/>
    </location>
</feature>
<keyword evidence="4" id="KW-0812">Transmembrane</keyword>
<keyword evidence="10" id="KW-0507">mRNA processing</keyword>
<organism evidence="14 15">
    <name type="scientific">Roridomyces roridus</name>
    <dbReference type="NCBI Taxonomy" id="1738132"/>
    <lineage>
        <taxon>Eukaryota</taxon>
        <taxon>Fungi</taxon>
        <taxon>Dikarya</taxon>
        <taxon>Basidiomycota</taxon>
        <taxon>Agaricomycotina</taxon>
        <taxon>Agaricomycetes</taxon>
        <taxon>Agaricomycetidae</taxon>
        <taxon>Agaricales</taxon>
        <taxon>Marasmiineae</taxon>
        <taxon>Mycenaceae</taxon>
        <taxon>Roridomyces</taxon>
    </lineage>
</organism>
<comment type="caution">
    <text evidence="14">The sequence shown here is derived from an EMBL/GenBank/DDBJ whole genome shotgun (WGS) entry which is preliminary data.</text>
</comment>
<keyword evidence="6" id="KW-1133">Transmembrane helix</keyword>
<dbReference type="PANTHER" id="PTHR32198:SF2">
    <property type="entry name" value="MITOCHONDRIAL ESCAPE PROTEIN 2"/>
    <property type="match status" value="1"/>
</dbReference>
<dbReference type="InterPro" id="IPR000504">
    <property type="entry name" value="RRM_dom"/>
</dbReference>
<evidence type="ECO:0000256" key="5">
    <source>
        <dbReference type="ARBA" id="ARBA00022792"/>
    </source>
</evidence>
<comment type="similarity">
    <text evidence="2 10">Belongs to the YME2 family.</text>
</comment>
<dbReference type="EMBL" id="JARKIF010000008">
    <property type="protein sequence ID" value="KAJ7632265.1"/>
    <property type="molecule type" value="Genomic_DNA"/>
</dbReference>
<accession>A0AAD7BX58</accession>
<comment type="subcellular location">
    <subcellularLocation>
        <location evidence="1 10">Mitochondrion inner membrane</location>
        <topology evidence="1 10">Single-pass membrane protein</topology>
    </subcellularLocation>
</comment>
<comment type="function">
    <text evidence="9 10">Plays a role in maintaining the mitochondrial genome and in controlling the mtDNA escape. Involved in the regulation of mtDNA nucleotide structure and number. May have a dispensable role in early maturation of pre-rRNA.</text>
</comment>
<feature type="domain" description="Mitochondrial escape protein 2 C-terminal" evidence="13">
    <location>
        <begin position="316"/>
        <end position="790"/>
    </location>
</feature>
<evidence type="ECO:0000256" key="3">
    <source>
        <dbReference type="ARBA" id="ARBA00020222"/>
    </source>
</evidence>
<reference evidence="14" key="1">
    <citation type="submission" date="2023-03" db="EMBL/GenBank/DDBJ databases">
        <title>Massive genome expansion in bonnet fungi (Mycena s.s.) driven by repeated elements and novel gene families across ecological guilds.</title>
        <authorList>
            <consortium name="Lawrence Berkeley National Laboratory"/>
            <person name="Harder C.B."/>
            <person name="Miyauchi S."/>
            <person name="Viragh M."/>
            <person name="Kuo A."/>
            <person name="Thoen E."/>
            <person name="Andreopoulos B."/>
            <person name="Lu D."/>
            <person name="Skrede I."/>
            <person name="Drula E."/>
            <person name="Henrissat B."/>
            <person name="Morin E."/>
            <person name="Kohler A."/>
            <person name="Barry K."/>
            <person name="LaButti K."/>
            <person name="Morin E."/>
            <person name="Salamov A."/>
            <person name="Lipzen A."/>
            <person name="Mereny Z."/>
            <person name="Hegedus B."/>
            <person name="Baldrian P."/>
            <person name="Stursova M."/>
            <person name="Weitz H."/>
            <person name="Taylor A."/>
            <person name="Grigoriev I.V."/>
            <person name="Nagy L.G."/>
            <person name="Martin F."/>
            <person name="Kauserud H."/>
        </authorList>
    </citation>
    <scope>NUCLEOTIDE SEQUENCE</scope>
    <source>
        <strain evidence="14">9284</strain>
    </source>
</reference>
<keyword evidence="11" id="KW-0175">Coiled coil</keyword>
<dbReference type="InterPro" id="IPR027417">
    <property type="entry name" value="P-loop_NTPase"/>
</dbReference>
<evidence type="ECO:0000256" key="8">
    <source>
        <dbReference type="ARBA" id="ARBA00023136"/>
    </source>
</evidence>
<dbReference type="AlphaFoldDB" id="A0AAD7BX58"/>
<dbReference type="GO" id="GO:0006397">
    <property type="term" value="P:mRNA processing"/>
    <property type="evidence" value="ECO:0007669"/>
    <property type="project" value="UniProtKB-UniRule"/>
</dbReference>
<evidence type="ECO:0000256" key="9">
    <source>
        <dbReference type="ARBA" id="ARBA00025276"/>
    </source>
</evidence>
<dbReference type="SUPFAM" id="SSF54928">
    <property type="entry name" value="RNA-binding domain, RBD"/>
    <property type="match status" value="1"/>
</dbReference>
<keyword evidence="5 10" id="KW-0999">Mitochondrion inner membrane</keyword>
<dbReference type="InterPro" id="IPR018850">
    <property type="entry name" value="Mt_escape_2_C"/>
</dbReference>
<dbReference type="Pfam" id="PF00076">
    <property type="entry name" value="RRM_1"/>
    <property type="match status" value="1"/>
</dbReference>
<keyword evidence="10" id="KW-0694">RNA-binding</keyword>
<dbReference type="InterPro" id="IPR039627">
    <property type="entry name" value="Yme2_C"/>
</dbReference>
<evidence type="ECO:0000256" key="4">
    <source>
        <dbReference type="ARBA" id="ARBA00022692"/>
    </source>
</evidence>
<name>A0AAD7BX58_9AGAR</name>
<evidence type="ECO:0000259" key="13">
    <source>
        <dbReference type="Pfam" id="PF10443"/>
    </source>
</evidence>
<evidence type="ECO:0000256" key="2">
    <source>
        <dbReference type="ARBA" id="ARBA00010320"/>
    </source>
</evidence>
<keyword evidence="8" id="KW-0472">Membrane</keyword>
<gene>
    <name evidence="14" type="ORF">FB45DRAFT_911996</name>
</gene>
<keyword evidence="15" id="KW-1185">Reference proteome</keyword>
<evidence type="ECO:0000313" key="14">
    <source>
        <dbReference type="EMBL" id="KAJ7632265.1"/>
    </source>
</evidence>
<evidence type="ECO:0000256" key="7">
    <source>
        <dbReference type="ARBA" id="ARBA00023128"/>
    </source>
</evidence>
<sequence>MLRHIHRPLRRLPLLRYSHSETRPLQGRVFIDALPVRLFPLDLRYFVALLGEEELLERIRSRLTNIKSHAFTVIDIEPYHKDGGIFVSFEYTASDPDDALKTIRAELEKEAKSRGGLPSWLGSGAGVWMVNGQPWIEDIPQLPSNWLSVAFDGGPDIGEERLYELFRPYGMIRSIDAPTPVPAGTLRSANVVFDKIRYAATARNAMHGTQVFAPGSKSPTRLHLTYTFPLNAHKVRDWLASHPRVVLPVAIFLLGTLTYAIFDPIRATCVQAKMENWLDVREFRLYKWVRDKSLELRIFEPTAHVSDSTEEVWKERKQAETDLQAYLQDWPSTISFISGPQGAGKAALLDAVLEDTDRSVLTIDCREFQEATSDTQLVNALARQVGYRPVFSFFSSFNNMIDVASVAMIGQKANLSTSLPDQVRGMLSVVRKALQSANSSHQRDVQREIRRQARAEEHARRDAILRERILRGIWHDGRLDCVSGNGVISELGVGDEILDGQDVTSTRVEEKPASERKKEKQVEAVGSLPIVVIRNFSSRGSTREEVFDVIAEWAAGLVENQFAHVVVVSDNRENSKRLAKALPSKPLHAITLYDADAKSSLAFVKRKLKDADINLDYTTDQVAAVQRLGGRASDLESLVHKIRNGSRVEEAVEDIISRGVSELRKNAFGDDSEDAKHLPWGREHAWLLFKLLAKDTEVPYHQVLLEFPFKGDEAPLRALEHAEIITIGTAANGRPSTIRPGKPVYRYVFERLVTDPIFSASQDIMQNEKLVASAESTIKSCEQELLSLREINKDNESWWHGAPVALSSRTRYLLSKMRAATIKIEGLERRNAELKKVLAKGD</sequence>
<evidence type="ECO:0000256" key="11">
    <source>
        <dbReference type="SAM" id="Coils"/>
    </source>
</evidence>
<evidence type="ECO:0000259" key="12">
    <source>
        <dbReference type="Pfam" id="PF00076"/>
    </source>
</evidence>
<feature type="coiled-coil region" evidence="11">
    <location>
        <begin position="764"/>
        <end position="791"/>
    </location>
</feature>
<evidence type="ECO:0000256" key="6">
    <source>
        <dbReference type="ARBA" id="ARBA00022989"/>
    </source>
</evidence>
<evidence type="ECO:0000256" key="1">
    <source>
        <dbReference type="ARBA" id="ARBA00004434"/>
    </source>
</evidence>
<dbReference type="Gene3D" id="3.40.50.300">
    <property type="entry name" value="P-loop containing nucleotide triphosphate hydrolases"/>
    <property type="match status" value="1"/>
</dbReference>
<dbReference type="InterPro" id="IPR035979">
    <property type="entry name" value="RBD_domain_sf"/>
</dbReference>
<dbReference type="GO" id="GO:0003723">
    <property type="term" value="F:RNA binding"/>
    <property type="evidence" value="ECO:0007669"/>
    <property type="project" value="UniProtKB-UniRule"/>
</dbReference>
<dbReference type="Proteomes" id="UP001221142">
    <property type="component" value="Unassembled WGS sequence"/>
</dbReference>
<protein>
    <recommendedName>
        <fullName evidence="3 10">Mitochondrial escape protein 2</fullName>
    </recommendedName>
</protein>